<dbReference type="Gene3D" id="1.10.357.10">
    <property type="entry name" value="Tetracycline Repressor, domain 2"/>
    <property type="match status" value="1"/>
</dbReference>
<keyword evidence="5" id="KW-1185">Reference proteome</keyword>
<feature type="domain" description="HTH tetR-type" evidence="3">
    <location>
        <begin position="20"/>
        <end position="80"/>
    </location>
</feature>
<evidence type="ECO:0000313" key="4">
    <source>
        <dbReference type="EMBL" id="SPH19788.1"/>
    </source>
</evidence>
<evidence type="ECO:0000259" key="3">
    <source>
        <dbReference type="PROSITE" id="PS50977"/>
    </source>
</evidence>
<keyword evidence="1 2" id="KW-0238">DNA-binding</keyword>
<evidence type="ECO:0000256" key="2">
    <source>
        <dbReference type="PROSITE-ProRule" id="PRU00335"/>
    </source>
</evidence>
<dbReference type="InterPro" id="IPR009057">
    <property type="entry name" value="Homeodomain-like_sf"/>
</dbReference>
<feature type="DNA-binding region" description="H-T-H motif" evidence="2">
    <location>
        <begin position="43"/>
        <end position="62"/>
    </location>
</feature>
<dbReference type="InterPro" id="IPR001647">
    <property type="entry name" value="HTH_TetR"/>
</dbReference>
<dbReference type="GO" id="GO:0003700">
    <property type="term" value="F:DNA-binding transcription factor activity"/>
    <property type="evidence" value="ECO:0007669"/>
    <property type="project" value="TreeGrafter"/>
</dbReference>
<accession>A0A2R8B9N1</accession>
<dbReference type="EMBL" id="OMOR01000001">
    <property type="protein sequence ID" value="SPH19788.1"/>
    <property type="molecule type" value="Genomic_DNA"/>
</dbReference>
<dbReference type="Pfam" id="PF00440">
    <property type="entry name" value="TetR_N"/>
    <property type="match status" value="1"/>
</dbReference>
<dbReference type="SUPFAM" id="SSF46689">
    <property type="entry name" value="Homeodomain-like"/>
    <property type="match status" value="1"/>
</dbReference>
<sequence length="226" mass="25654">MNELPAKLKTRTDRKTAKHDVKKRQIADSAISALKELGYANTTLRDIAAKSALSLGMLHYYFADRAELIIYCVEIYKEDFVHKVAKALETAQGRDQVIEAFTEALVASIFDDAMTHRLWYDIRTQAMFDTSFRPVVATIEQALIGLLRTAFEKADHPAPLQIEIHYALLDGVFRHIMQGQFEEHPRRTFRNFQGPVEPIHVKYPSGFARVADLNQTKGKGKICSTT</sequence>
<proteinExistence type="predicted"/>
<evidence type="ECO:0000313" key="5">
    <source>
        <dbReference type="Proteomes" id="UP000244880"/>
    </source>
</evidence>
<dbReference type="PANTHER" id="PTHR30055:SF226">
    <property type="entry name" value="HTH-TYPE TRANSCRIPTIONAL REGULATOR PKSA"/>
    <property type="match status" value="1"/>
</dbReference>
<dbReference type="AlphaFoldDB" id="A0A2R8B9N1"/>
<dbReference type="RefSeq" id="WP_108827089.1">
    <property type="nucleotide sequence ID" value="NZ_OMOR01000001.1"/>
</dbReference>
<dbReference type="InterPro" id="IPR050109">
    <property type="entry name" value="HTH-type_TetR-like_transc_reg"/>
</dbReference>
<dbReference type="GO" id="GO:0000976">
    <property type="term" value="F:transcription cis-regulatory region binding"/>
    <property type="evidence" value="ECO:0007669"/>
    <property type="project" value="TreeGrafter"/>
</dbReference>
<reference evidence="4 5" key="1">
    <citation type="submission" date="2018-03" db="EMBL/GenBank/DDBJ databases">
        <authorList>
            <person name="Keele B.F."/>
        </authorList>
    </citation>
    <scope>NUCLEOTIDE SEQUENCE [LARGE SCALE GENOMIC DNA]</scope>
    <source>
        <strain evidence="4 5">CECT 8599</strain>
    </source>
</reference>
<name>A0A2R8B9N1_9RHOB</name>
<gene>
    <name evidence="4" type="primary">betI_1</name>
    <name evidence="4" type="ORF">ASD8599_00528</name>
</gene>
<dbReference type="PANTHER" id="PTHR30055">
    <property type="entry name" value="HTH-TYPE TRANSCRIPTIONAL REGULATOR RUTR"/>
    <property type="match status" value="1"/>
</dbReference>
<evidence type="ECO:0000256" key="1">
    <source>
        <dbReference type="ARBA" id="ARBA00023125"/>
    </source>
</evidence>
<dbReference type="OrthoDB" id="8220622at2"/>
<organism evidence="4 5">
    <name type="scientific">Ascidiaceihabitans donghaensis</name>
    <dbReference type="NCBI Taxonomy" id="1510460"/>
    <lineage>
        <taxon>Bacteria</taxon>
        <taxon>Pseudomonadati</taxon>
        <taxon>Pseudomonadota</taxon>
        <taxon>Alphaproteobacteria</taxon>
        <taxon>Rhodobacterales</taxon>
        <taxon>Paracoccaceae</taxon>
        <taxon>Ascidiaceihabitans</taxon>
    </lineage>
</organism>
<dbReference type="Proteomes" id="UP000244880">
    <property type="component" value="Unassembled WGS sequence"/>
</dbReference>
<protein>
    <submittedName>
        <fullName evidence="4">HTH-type transcriptional regulator BetI</fullName>
    </submittedName>
</protein>
<dbReference type="PROSITE" id="PS50977">
    <property type="entry name" value="HTH_TETR_2"/>
    <property type="match status" value="1"/>
</dbReference>